<organism evidence="6 7">
    <name type="scientific">Oricola thermophila</name>
    <dbReference type="NCBI Taxonomy" id="2742145"/>
    <lineage>
        <taxon>Bacteria</taxon>
        <taxon>Pseudomonadati</taxon>
        <taxon>Pseudomonadota</taxon>
        <taxon>Alphaproteobacteria</taxon>
        <taxon>Hyphomicrobiales</taxon>
        <taxon>Ahrensiaceae</taxon>
        <taxon>Oricola</taxon>
    </lineage>
</organism>
<dbReference type="InterPro" id="IPR000847">
    <property type="entry name" value="LysR_HTH_N"/>
</dbReference>
<dbReference type="PRINTS" id="PR00039">
    <property type="entry name" value="HTHLYSR"/>
</dbReference>
<protein>
    <submittedName>
        <fullName evidence="6">LysR family transcriptional regulator</fullName>
    </submittedName>
</protein>
<dbReference type="SUPFAM" id="SSF53850">
    <property type="entry name" value="Periplasmic binding protein-like II"/>
    <property type="match status" value="1"/>
</dbReference>
<dbReference type="PROSITE" id="PS50931">
    <property type="entry name" value="HTH_LYSR"/>
    <property type="match status" value="1"/>
</dbReference>
<evidence type="ECO:0000256" key="2">
    <source>
        <dbReference type="ARBA" id="ARBA00023015"/>
    </source>
</evidence>
<evidence type="ECO:0000313" key="6">
    <source>
        <dbReference type="EMBL" id="QKV18965.1"/>
    </source>
</evidence>
<dbReference type="Pfam" id="PF00126">
    <property type="entry name" value="HTH_1"/>
    <property type="match status" value="1"/>
</dbReference>
<dbReference type="RefSeq" id="WP_175276857.1">
    <property type="nucleotide sequence ID" value="NZ_CP054836.1"/>
</dbReference>
<dbReference type="Gene3D" id="3.40.190.290">
    <property type="match status" value="1"/>
</dbReference>
<evidence type="ECO:0000256" key="4">
    <source>
        <dbReference type="ARBA" id="ARBA00023163"/>
    </source>
</evidence>
<evidence type="ECO:0000256" key="3">
    <source>
        <dbReference type="ARBA" id="ARBA00023125"/>
    </source>
</evidence>
<dbReference type="Proteomes" id="UP000509367">
    <property type="component" value="Chromosome"/>
</dbReference>
<dbReference type="InterPro" id="IPR036388">
    <property type="entry name" value="WH-like_DNA-bd_sf"/>
</dbReference>
<dbReference type="PANTHER" id="PTHR30427:SF1">
    <property type="entry name" value="TRANSCRIPTIONAL ACTIVATOR PROTEIN LYSR"/>
    <property type="match status" value="1"/>
</dbReference>
<dbReference type="AlphaFoldDB" id="A0A6N1VH23"/>
<name>A0A6N1VH23_9HYPH</name>
<comment type="similarity">
    <text evidence="1">Belongs to the LysR transcriptional regulatory family.</text>
</comment>
<keyword evidence="3" id="KW-0238">DNA-binding</keyword>
<gene>
    <name evidence="6" type="ORF">HTY61_11130</name>
</gene>
<dbReference type="GO" id="GO:0043565">
    <property type="term" value="F:sequence-specific DNA binding"/>
    <property type="evidence" value="ECO:0007669"/>
    <property type="project" value="TreeGrafter"/>
</dbReference>
<sequence>MNIKHLQVFSAVYETGSVTRAAETMHLSQPAISKSLAALEAEIGYSLFRREGTGLQPTPEANLLIEDISEFLHGFEQLTASFKRAGRGDRGLVRIAATPGPSLGFLPGLVAEFMRQNPRTNVSLKIRNSASIRELVATGNADIGIADTGLQSPRYDSQPHRMVCLCAVHRSHPAAALDVIQPEDLAGTNWITLGQEHETFHQLASAHQQAGVQFNSTLTVDSSIQALLMVELGAGAAVLDPLSIRLFTTRNKRDNRDVVLKPFQPTIYESIDVHSVNARPMSAAARSMLLYILKALDA</sequence>
<dbReference type="KEGG" id="orm:HTY61_11130"/>
<dbReference type="SUPFAM" id="SSF46785">
    <property type="entry name" value="Winged helix' DNA-binding domain"/>
    <property type="match status" value="1"/>
</dbReference>
<feature type="domain" description="HTH lysR-type" evidence="5">
    <location>
        <begin position="1"/>
        <end position="58"/>
    </location>
</feature>
<evidence type="ECO:0000313" key="7">
    <source>
        <dbReference type="Proteomes" id="UP000509367"/>
    </source>
</evidence>
<dbReference type="Gene3D" id="1.10.10.10">
    <property type="entry name" value="Winged helix-like DNA-binding domain superfamily/Winged helix DNA-binding domain"/>
    <property type="match status" value="1"/>
</dbReference>
<dbReference type="Pfam" id="PF03466">
    <property type="entry name" value="LysR_substrate"/>
    <property type="match status" value="1"/>
</dbReference>
<dbReference type="InterPro" id="IPR005119">
    <property type="entry name" value="LysR_subst-bd"/>
</dbReference>
<keyword evidence="2" id="KW-0805">Transcription regulation</keyword>
<proteinExistence type="inferred from homology"/>
<reference evidence="6 7" key="1">
    <citation type="submission" date="2020-06" db="EMBL/GenBank/DDBJ databases">
        <title>Oricola thermophila sp. nov. isolated from a tidal sediments.</title>
        <authorList>
            <person name="Kwon K.K."/>
            <person name="Yang S.-H."/>
            <person name="Park M.-J."/>
        </authorList>
    </citation>
    <scope>NUCLEOTIDE SEQUENCE [LARGE SCALE GENOMIC DNA]</scope>
    <source>
        <strain evidence="6 7">MEBiC13590</strain>
    </source>
</reference>
<accession>A0A6N1VH23</accession>
<dbReference type="PANTHER" id="PTHR30427">
    <property type="entry name" value="TRANSCRIPTIONAL ACTIVATOR PROTEIN LYSR"/>
    <property type="match status" value="1"/>
</dbReference>
<evidence type="ECO:0000259" key="5">
    <source>
        <dbReference type="PROSITE" id="PS50931"/>
    </source>
</evidence>
<keyword evidence="7" id="KW-1185">Reference proteome</keyword>
<dbReference type="InterPro" id="IPR036390">
    <property type="entry name" value="WH_DNA-bd_sf"/>
</dbReference>
<dbReference type="GO" id="GO:0003700">
    <property type="term" value="F:DNA-binding transcription factor activity"/>
    <property type="evidence" value="ECO:0007669"/>
    <property type="project" value="InterPro"/>
</dbReference>
<evidence type="ECO:0000256" key="1">
    <source>
        <dbReference type="ARBA" id="ARBA00009437"/>
    </source>
</evidence>
<keyword evidence="4" id="KW-0804">Transcription</keyword>
<dbReference type="GO" id="GO:0010628">
    <property type="term" value="P:positive regulation of gene expression"/>
    <property type="evidence" value="ECO:0007669"/>
    <property type="project" value="TreeGrafter"/>
</dbReference>
<dbReference type="FunFam" id="1.10.10.10:FF:000001">
    <property type="entry name" value="LysR family transcriptional regulator"/>
    <property type="match status" value="1"/>
</dbReference>
<dbReference type="EMBL" id="CP054836">
    <property type="protein sequence ID" value="QKV18965.1"/>
    <property type="molecule type" value="Genomic_DNA"/>
</dbReference>